<sequence length="126" mass="14134">MRQPTESRASTCPWYEGGKRRLRSRLGRWRTCRTEVGKGGKVGVGIGVECEWEKRRFVRRGLKNDSPSPIPNTCPSLFVVVVAGRGSMNRSTTRITRQSPDRLGPTDSTHHPNPSANPHTRRTRPG</sequence>
<evidence type="ECO:0000256" key="1">
    <source>
        <dbReference type="SAM" id="MobiDB-lite"/>
    </source>
</evidence>
<comment type="caution">
    <text evidence="2">The sequence shown here is derived from an EMBL/GenBank/DDBJ whole genome shotgun (WGS) entry which is preliminary data.</text>
</comment>
<protein>
    <submittedName>
        <fullName evidence="2">Uncharacterized protein</fullName>
    </submittedName>
</protein>
<gene>
    <name evidence="2" type="ORF">RSOL_273260</name>
</gene>
<accession>A0A0A1UIR3</accession>
<dbReference type="AlphaFoldDB" id="A0A0A1UIR3"/>
<evidence type="ECO:0000313" key="2">
    <source>
        <dbReference type="EMBL" id="EUC58710.1"/>
    </source>
</evidence>
<organism evidence="2 3">
    <name type="scientific">Rhizoctonia solani AG-3 Rhs1AP</name>
    <dbReference type="NCBI Taxonomy" id="1086054"/>
    <lineage>
        <taxon>Eukaryota</taxon>
        <taxon>Fungi</taxon>
        <taxon>Dikarya</taxon>
        <taxon>Basidiomycota</taxon>
        <taxon>Agaricomycotina</taxon>
        <taxon>Agaricomycetes</taxon>
        <taxon>Cantharellales</taxon>
        <taxon>Ceratobasidiaceae</taxon>
        <taxon>Rhizoctonia</taxon>
    </lineage>
</organism>
<dbReference type="Proteomes" id="UP000030108">
    <property type="component" value="Unassembled WGS sequence"/>
</dbReference>
<feature type="region of interest" description="Disordered" evidence="1">
    <location>
        <begin position="86"/>
        <end position="126"/>
    </location>
</feature>
<dbReference type="EMBL" id="JATN01000321">
    <property type="protein sequence ID" value="EUC58710.1"/>
    <property type="molecule type" value="Genomic_DNA"/>
</dbReference>
<reference evidence="3" key="1">
    <citation type="journal article" date="2014" name="Genome Announc.">
        <title>Draft genome sequence of the plant-pathogenic soil fungus Rhizoctonia solani anastomosis group 3 strain Rhs1AP.</title>
        <authorList>
            <person name="Cubeta M.A."/>
            <person name="Thomas E."/>
            <person name="Dean R.A."/>
            <person name="Jabaji S."/>
            <person name="Neate S.M."/>
            <person name="Tavantzis S."/>
            <person name="Toda T."/>
            <person name="Vilgalys R."/>
            <person name="Bharathan N."/>
            <person name="Fedorova-Abrams N."/>
            <person name="Pakala S.B."/>
            <person name="Pakala S.M."/>
            <person name="Zafar N."/>
            <person name="Joardar V."/>
            <person name="Losada L."/>
            <person name="Nierman W.C."/>
        </authorList>
    </citation>
    <scope>NUCLEOTIDE SEQUENCE [LARGE SCALE GENOMIC DNA]</scope>
    <source>
        <strain evidence="3">AG-3</strain>
    </source>
</reference>
<evidence type="ECO:0000313" key="3">
    <source>
        <dbReference type="Proteomes" id="UP000030108"/>
    </source>
</evidence>
<name>A0A0A1UIR3_9AGAM</name>
<feature type="compositionally biased region" description="Polar residues" evidence="1">
    <location>
        <begin position="88"/>
        <end position="98"/>
    </location>
</feature>
<proteinExistence type="predicted"/>